<dbReference type="AlphaFoldDB" id="A0A7I8IM70"/>
<accession>A0A7I8IM70</accession>
<evidence type="ECO:0000313" key="2">
    <source>
        <dbReference type="Proteomes" id="UP001189122"/>
    </source>
</evidence>
<dbReference type="Proteomes" id="UP001189122">
    <property type="component" value="Unassembled WGS sequence"/>
</dbReference>
<sequence length="66" mass="6874">MIFHGHRIKNGNFAALRWLSPNGEELDGGGGVLGSFILKSAKRRLFIASSTLSGGGDLSPGRSSSS</sequence>
<proteinExistence type="predicted"/>
<name>A0A7I8IM70_SPIIN</name>
<evidence type="ECO:0000313" key="1">
    <source>
        <dbReference type="EMBL" id="CAA2618816.1"/>
    </source>
</evidence>
<keyword evidence="2" id="KW-1185">Reference proteome</keyword>
<reference evidence="1 2" key="1">
    <citation type="submission" date="2019-12" db="EMBL/GenBank/DDBJ databases">
        <authorList>
            <person name="Scholz U."/>
            <person name="Mascher M."/>
            <person name="Fiebig A."/>
        </authorList>
    </citation>
    <scope>NUCLEOTIDE SEQUENCE</scope>
</reference>
<gene>
    <name evidence="1" type="ORF">SI7747_04004983</name>
</gene>
<organism evidence="1">
    <name type="scientific">Spirodela intermedia</name>
    <name type="common">Intermediate duckweed</name>
    <dbReference type="NCBI Taxonomy" id="51605"/>
    <lineage>
        <taxon>Eukaryota</taxon>
        <taxon>Viridiplantae</taxon>
        <taxon>Streptophyta</taxon>
        <taxon>Embryophyta</taxon>
        <taxon>Tracheophyta</taxon>
        <taxon>Spermatophyta</taxon>
        <taxon>Magnoliopsida</taxon>
        <taxon>Liliopsida</taxon>
        <taxon>Araceae</taxon>
        <taxon>Lemnoideae</taxon>
        <taxon>Spirodela</taxon>
    </lineage>
</organism>
<protein>
    <submittedName>
        <fullName evidence="1">Uncharacterized protein</fullName>
    </submittedName>
</protein>
<dbReference type="EMBL" id="CACRZD030000004">
    <property type="protein sequence ID" value="CAA6658539.1"/>
    <property type="molecule type" value="Genomic_DNA"/>
</dbReference>
<dbReference type="EMBL" id="LR743591">
    <property type="protein sequence ID" value="CAA2618816.1"/>
    <property type="molecule type" value="Genomic_DNA"/>
</dbReference>